<dbReference type="EMBL" id="JAQQAL010000025">
    <property type="protein sequence ID" value="MDC7227419.1"/>
    <property type="molecule type" value="Genomic_DNA"/>
</dbReference>
<dbReference type="InterPro" id="IPR036412">
    <property type="entry name" value="HAD-like_sf"/>
</dbReference>
<dbReference type="Gene3D" id="1.10.150.240">
    <property type="entry name" value="Putative phosphatase, domain 2"/>
    <property type="match status" value="1"/>
</dbReference>
<accession>A0AAJ1MP93</accession>
<dbReference type="SFLD" id="SFLDS00003">
    <property type="entry name" value="Haloacid_Dehalogenase"/>
    <property type="match status" value="1"/>
</dbReference>
<dbReference type="InterPro" id="IPR006439">
    <property type="entry name" value="HAD-SF_hydro_IA"/>
</dbReference>
<dbReference type="NCBIfam" id="TIGR01549">
    <property type="entry name" value="HAD-SF-IA-v1"/>
    <property type="match status" value="1"/>
</dbReference>
<dbReference type="PRINTS" id="PR00413">
    <property type="entry name" value="HADHALOGNASE"/>
</dbReference>
<sequence length="230" mass="25674">MVYRLLIFDLDNTIFDYDRAENFALDKTFEQFGLQTSDEIKLSYREINEQNWKLFEKGEISSEKLRVKRFEDFGEAHGFRWNALDVSSAYLKNLGLGGFIIDGADELLLRLKADFMLAGLTNGISDVQRSRLANSPFEGIFNPIIISDEVGVAKPDPAIFALLLEKAGVSNKTEVLMIGDSLSSDIAGAIASGVPSCWYNPAGGEQPVNIKPDFIINSLSEVFEIVYREE</sequence>
<dbReference type="PANTHER" id="PTHR47478:SF1">
    <property type="entry name" value="PYRIMIDINE 5'-NUCLEOTIDASE YJJG"/>
    <property type="match status" value="1"/>
</dbReference>
<comment type="caution">
    <text evidence="1">The sequence shown here is derived from an EMBL/GenBank/DDBJ whole genome shotgun (WGS) entry which is preliminary data.</text>
</comment>
<dbReference type="SUPFAM" id="SSF56784">
    <property type="entry name" value="HAD-like"/>
    <property type="match status" value="1"/>
</dbReference>
<dbReference type="AlphaFoldDB" id="A0AAJ1MP93"/>
<dbReference type="GO" id="GO:0008253">
    <property type="term" value="F:5'-nucleotidase activity"/>
    <property type="evidence" value="ECO:0007669"/>
    <property type="project" value="InterPro"/>
</dbReference>
<gene>
    <name evidence="1" type="ORF">PQJ61_11710</name>
</gene>
<evidence type="ECO:0000313" key="2">
    <source>
        <dbReference type="Proteomes" id="UP001221217"/>
    </source>
</evidence>
<dbReference type="Pfam" id="PF00702">
    <property type="entry name" value="Hydrolase"/>
    <property type="match status" value="1"/>
</dbReference>
<dbReference type="NCBIfam" id="TIGR02254">
    <property type="entry name" value="YjjG_YfnB"/>
    <property type="match status" value="1"/>
</dbReference>
<protein>
    <submittedName>
        <fullName evidence="1">YjjG family noncanonical pyrimidine nucleotidase</fullName>
    </submittedName>
</protein>
<evidence type="ECO:0000313" key="1">
    <source>
        <dbReference type="EMBL" id="MDC7227419.1"/>
    </source>
</evidence>
<name>A0AAJ1MP93_9SPIO</name>
<dbReference type="PANTHER" id="PTHR47478">
    <property type="match status" value="1"/>
</dbReference>
<proteinExistence type="predicted"/>
<dbReference type="InterPro" id="IPR011951">
    <property type="entry name" value="HAD-SF_hydro_IA_YjjG/PynA"/>
</dbReference>
<organism evidence="1 2">
    <name type="scientific">Candidatus Thalassospirochaeta sargassi</name>
    <dbReference type="NCBI Taxonomy" id="3119039"/>
    <lineage>
        <taxon>Bacteria</taxon>
        <taxon>Pseudomonadati</taxon>
        <taxon>Spirochaetota</taxon>
        <taxon>Spirochaetia</taxon>
        <taxon>Spirochaetales</taxon>
        <taxon>Spirochaetaceae</taxon>
        <taxon>Candidatus Thalassospirochaeta</taxon>
    </lineage>
</organism>
<dbReference type="InterPro" id="IPR052550">
    <property type="entry name" value="Pyrimidine_5'-ntase_YjjG"/>
</dbReference>
<dbReference type="Gene3D" id="3.40.50.1000">
    <property type="entry name" value="HAD superfamily/HAD-like"/>
    <property type="match status" value="1"/>
</dbReference>
<dbReference type="InterPro" id="IPR023198">
    <property type="entry name" value="PGP-like_dom2"/>
</dbReference>
<dbReference type="InterPro" id="IPR023214">
    <property type="entry name" value="HAD_sf"/>
</dbReference>
<dbReference type="Proteomes" id="UP001221217">
    <property type="component" value="Unassembled WGS sequence"/>
</dbReference>
<reference evidence="1 2" key="1">
    <citation type="submission" date="2022-12" db="EMBL/GenBank/DDBJ databases">
        <title>Metagenome assembled genome from gulf of manar.</title>
        <authorList>
            <person name="Kohli P."/>
            <person name="Pk S."/>
            <person name="Venkata Ramana C."/>
            <person name="Sasikala C."/>
        </authorList>
    </citation>
    <scope>NUCLEOTIDE SEQUENCE [LARGE SCALE GENOMIC DNA]</scope>
    <source>
        <strain evidence="1">JB008</strain>
    </source>
</reference>
<dbReference type="SFLD" id="SFLDG01129">
    <property type="entry name" value="C1.5:_HAD__Beta-PGM__Phosphata"/>
    <property type="match status" value="1"/>
</dbReference>